<evidence type="ECO:0000256" key="12">
    <source>
        <dbReference type="PROSITE-ProRule" id="PRU01363"/>
    </source>
</evidence>
<comment type="similarity">
    <text evidence="3">Belongs to the ATP-dependent AMP-binding enzyme family.</text>
</comment>
<evidence type="ECO:0000256" key="13">
    <source>
        <dbReference type="SAM" id="MobiDB-lite"/>
    </source>
</evidence>
<evidence type="ECO:0000259" key="15">
    <source>
        <dbReference type="PROSITE" id="PS52004"/>
    </source>
</evidence>
<dbReference type="InterPro" id="IPR050091">
    <property type="entry name" value="PKS_NRPS_Biosynth_Enz"/>
</dbReference>
<dbReference type="SUPFAM" id="SSF55048">
    <property type="entry name" value="Probable ACP-binding domain of malonyl-CoA ACP transacylase"/>
    <property type="match status" value="1"/>
</dbReference>
<feature type="region of interest" description="N-terminal hotdog fold" evidence="12">
    <location>
        <begin position="1614"/>
        <end position="1739"/>
    </location>
</feature>
<evidence type="ECO:0000313" key="17">
    <source>
        <dbReference type="EMBL" id="VFK60339.1"/>
    </source>
</evidence>
<dbReference type="GO" id="GO:0004312">
    <property type="term" value="F:fatty acid synthase activity"/>
    <property type="evidence" value="ECO:0007669"/>
    <property type="project" value="TreeGrafter"/>
</dbReference>
<dbReference type="Gene3D" id="3.30.300.30">
    <property type="match status" value="1"/>
</dbReference>
<organism evidence="17">
    <name type="scientific">Candidatus Kentrum sp. UNK</name>
    <dbReference type="NCBI Taxonomy" id="2126344"/>
    <lineage>
        <taxon>Bacteria</taxon>
        <taxon>Pseudomonadati</taxon>
        <taxon>Pseudomonadota</taxon>
        <taxon>Gammaproteobacteria</taxon>
        <taxon>Candidatus Kentrum</taxon>
    </lineage>
</organism>
<dbReference type="InterPro" id="IPR015422">
    <property type="entry name" value="PyrdxlP-dep_Trfase_small"/>
</dbReference>
<feature type="domain" description="PKS/mFAS DH" evidence="16">
    <location>
        <begin position="1614"/>
        <end position="1902"/>
    </location>
</feature>
<dbReference type="InterPro" id="IPR020807">
    <property type="entry name" value="PKS_DH"/>
</dbReference>
<dbReference type="SUPFAM" id="SSF56801">
    <property type="entry name" value="Acetyl-CoA synthetase-like"/>
    <property type="match status" value="1"/>
</dbReference>
<dbReference type="InterPro" id="IPR025110">
    <property type="entry name" value="AMP-bd_C"/>
</dbReference>
<dbReference type="Gene3D" id="3.10.129.110">
    <property type="entry name" value="Polyketide synthase dehydratase"/>
    <property type="match status" value="1"/>
</dbReference>
<dbReference type="CDD" id="cd05931">
    <property type="entry name" value="FAAL"/>
    <property type="match status" value="1"/>
</dbReference>
<feature type="domain" description="Ketosynthase family 3 (KS3)" evidence="15">
    <location>
        <begin position="688"/>
        <end position="1101"/>
    </location>
</feature>
<dbReference type="InterPro" id="IPR049551">
    <property type="entry name" value="PKS_DH_C"/>
</dbReference>
<feature type="domain" description="Carrier" evidence="14">
    <location>
        <begin position="599"/>
        <end position="673"/>
    </location>
</feature>
<dbReference type="CDD" id="cd00833">
    <property type="entry name" value="PKS"/>
    <property type="match status" value="1"/>
</dbReference>
<evidence type="ECO:0000256" key="11">
    <source>
        <dbReference type="ARBA" id="ARBA00054155"/>
    </source>
</evidence>
<dbReference type="PANTHER" id="PTHR43775:SF37">
    <property type="entry name" value="SI:DKEY-61P9.11"/>
    <property type="match status" value="1"/>
</dbReference>
<evidence type="ECO:0000256" key="7">
    <source>
        <dbReference type="ARBA" id="ARBA00022737"/>
    </source>
</evidence>
<dbReference type="Gene3D" id="3.30.70.3290">
    <property type="match status" value="1"/>
</dbReference>
<dbReference type="PROSITE" id="PS52019">
    <property type="entry name" value="PKS_MFAS_DH"/>
    <property type="match status" value="1"/>
</dbReference>
<dbReference type="InterPro" id="IPR001917">
    <property type="entry name" value="Aminotrans_II_pyridoxalP_BS"/>
</dbReference>
<feature type="compositionally biased region" description="Basic and acidic residues" evidence="13">
    <location>
        <begin position="2016"/>
        <end position="2032"/>
    </location>
</feature>
<feature type="active site" description="Proton acceptor; for dehydratase activity" evidence="12">
    <location>
        <position position="1646"/>
    </location>
</feature>
<dbReference type="GO" id="GO:0031177">
    <property type="term" value="F:phosphopantetheine binding"/>
    <property type="evidence" value="ECO:0007669"/>
    <property type="project" value="InterPro"/>
</dbReference>
<evidence type="ECO:0000256" key="1">
    <source>
        <dbReference type="ARBA" id="ARBA00001933"/>
    </source>
</evidence>
<feature type="active site" description="Proton donor; for dehydratase activity" evidence="12">
    <location>
        <position position="1819"/>
    </location>
</feature>
<dbReference type="InterPro" id="IPR042104">
    <property type="entry name" value="PKS_dehydratase_sf"/>
</dbReference>
<dbReference type="InterPro" id="IPR020841">
    <property type="entry name" value="PKS_Beta-ketoAc_synthase_dom"/>
</dbReference>
<dbReference type="GO" id="GO:0006633">
    <property type="term" value="P:fatty acid biosynthetic process"/>
    <property type="evidence" value="ECO:0007669"/>
    <property type="project" value="UniProtKB-UniPathway"/>
</dbReference>
<dbReference type="InterPro" id="IPR045851">
    <property type="entry name" value="AMP-bd_C_sf"/>
</dbReference>
<dbReference type="InterPro" id="IPR040097">
    <property type="entry name" value="FAAL/FAAC"/>
</dbReference>
<dbReference type="Gene3D" id="3.40.640.10">
    <property type="entry name" value="Type I PLP-dependent aspartate aminotransferase-like (Major domain)"/>
    <property type="match status" value="1"/>
</dbReference>
<dbReference type="Pfam" id="PF21089">
    <property type="entry name" value="PKS_DH_N"/>
    <property type="match status" value="1"/>
</dbReference>
<dbReference type="InterPro" id="IPR020845">
    <property type="entry name" value="AMP-binding_CS"/>
</dbReference>
<dbReference type="FunFam" id="3.40.50.12780:FF:000013">
    <property type="entry name" value="Long-chain-fatty-acid--AMP ligase FadD32"/>
    <property type="match status" value="1"/>
</dbReference>
<evidence type="ECO:0000313" key="18">
    <source>
        <dbReference type="EMBL" id="VFK69214.1"/>
    </source>
</evidence>
<dbReference type="InterPro" id="IPR014031">
    <property type="entry name" value="Ketoacyl_synth_C"/>
</dbReference>
<comment type="cofactor">
    <cofactor evidence="1">
        <name>pyridoxal 5'-phosphate</name>
        <dbReference type="ChEBI" id="CHEBI:597326"/>
    </cofactor>
</comment>
<dbReference type="SMART" id="SM00827">
    <property type="entry name" value="PKS_AT"/>
    <property type="match status" value="1"/>
</dbReference>
<dbReference type="Pfam" id="PF00501">
    <property type="entry name" value="AMP-binding"/>
    <property type="match status" value="1"/>
</dbReference>
<dbReference type="InterPro" id="IPR042099">
    <property type="entry name" value="ANL_N_sf"/>
</dbReference>
<dbReference type="PROSITE" id="PS00012">
    <property type="entry name" value="PHOSPHOPANTETHEINE"/>
    <property type="match status" value="2"/>
</dbReference>
<keyword evidence="6" id="KW-0808">Transferase</keyword>
<dbReference type="SUPFAM" id="SSF52151">
    <property type="entry name" value="FabD/lysophospholipase-like"/>
    <property type="match status" value="1"/>
</dbReference>
<dbReference type="Gene3D" id="3.40.50.12780">
    <property type="entry name" value="N-terminal domain of ligase-like"/>
    <property type="match status" value="1"/>
</dbReference>
<dbReference type="SMART" id="SM00826">
    <property type="entry name" value="PKS_DH"/>
    <property type="match status" value="1"/>
</dbReference>
<keyword evidence="8" id="KW-0276">Fatty acid metabolism</keyword>
<dbReference type="Pfam" id="PF02801">
    <property type="entry name" value="Ketoacyl-synt_C"/>
    <property type="match status" value="1"/>
</dbReference>
<dbReference type="PROSITE" id="PS52004">
    <property type="entry name" value="KS3_2"/>
    <property type="match status" value="1"/>
</dbReference>
<dbReference type="GO" id="GO:0004315">
    <property type="term" value="F:3-oxoacyl-[acyl-carrier-protein] synthase activity"/>
    <property type="evidence" value="ECO:0007669"/>
    <property type="project" value="InterPro"/>
</dbReference>
<dbReference type="InterPro" id="IPR015424">
    <property type="entry name" value="PyrdxlP-dep_Trfase"/>
</dbReference>
<dbReference type="EMBL" id="CAADFZ010000011">
    <property type="protein sequence ID" value="VFK60339.1"/>
    <property type="molecule type" value="Genomic_DNA"/>
</dbReference>
<keyword evidence="7" id="KW-0677">Repeat</keyword>
<dbReference type="SUPFAM" id="SSF47336">
    <property type="entry name" value="ACP-like"/>
    <property type="match status" value="2"/>
</dbReference>
<dbReference type="PANTHER" id="PTHR43775">
    <property type="entry name" value="FATTY ACID SYNTHASE"/>
    <property type="match status" value="1"/>
</dbReference>
<keyword evidence="4" id="KW-0596">Phosphopantetheine</keyword>
<dbReference type="Pfam" id="PF14765">
    <property type="entry name" value="PS-DH"/>
    <property type="match status" value="1"/>
</dbReference>
<comment type="pathway">
    <text evidence="2">Lipid metabolism; fatty acid biosynthesis.</text>
</comment>
<dbReference type="InterPro" id="IPR015421">
    <property type="entry name" value="PyrdxlP-dep_Trfase_major"/>
</dbReference>
<feature type="region of interest" description="C-terminal hotdog fold" evidence="12">
    <location>
        <begin position="1758"/>
        <end position="1902"/>
    </location>
</feature>
<protein>
    <submittedName>
        <fullName evidence="17">8-amino-7-oxononanoate synthase</fullName>
    </submittedName>
</protein>
<comment type="function">
    <text evidence="11">Involved in production of the polyketide antibiotic thailandamide.</text>
</comment>
<dbReference type="Pfam" id="PF22621">
    <property type="entry name" value="CurL-like_PKS_C"/>
    <property type="match status" value="1"/>
</dbReference>
<dbReference type="GO" id="GO:0030170">
    <property type="term" value="F:pyridoxal phosphate binding"/>
    <property type="evidence" value="ECO:0007669"/>
    <property type="project" value="InterPro"/>
</dbReference>
<dbReference type="UniPathway" id="UPA00094"/>
<evidence type="ECO:0000259" key="16">
    <source>
        <dbReference type="PROSITE" id="PS52019"/>
    </source>
</evidence>
<dbReference type="InterPro" id="IPR009081">
    <property type="entry name" value="PP-bd_ACP"/>
</dbReference>
<dbReference type="Pfam" id="PF00109">
    <property type="entry name" value="ketoacyl-synt"/>
    <property type="match status" value="1"/>
</dbReference>
<reference evidence="17" key="1">
    <citation type="submission" date="2019-02" db="EMBL/GenBank/DDBJ databases">
        <authorList>
            <person name="Gruber-Vodicka R. H."/>
            <person name="Seah K. B. B."/>
        </authorList>
    </citation>
    <scope>NUCLEOTIDE SEQUENCE</scope>
    <source>
        <strain evidence="18">BECK_BY19</strain>
        <strain evidence="17">BECK_BY8</strain>
    </source>
</reference>
<dbReference type="InterPro" id="IPR001227">
    <property type="entry name" value="Ac_transferase_dom_sf"/>
</dbReference>
<keyword evidence="9" id="KW-0663">Pyridoxal phosphate</keyword>
<dbReference type="InterPro" id="IPR049552">
    <property type="entry name" value="PKS_DH_N"/>
</dbReference>
<evidence type="ECO:0000256" key="3">
    <source>
        <dbReference type="ARBA" id="ARBA00006432"/>
    </source>
</evidence>
<evidence type="ECO:0000256" key="9">
    <source>
        <dbReference type="ARBA" id="ARBA00022898"/>
    </source>
</evidence>
<evidence type="ECO:0000259" key="14">
    <source>
        <dbReference type="PROSITE" id="PS50075"/>
    </source>
</evidence>
<evidence type="ECO:0000256" key="5">
    <source>
        <dbReference type="ARBA" id="ARBA00022553"/>
    </source>
</evidence>
<dbReference type="PROSITE" id="PS00606">
    <property type="entry name" value="KS3_1"/>
    <property type="match status" value="1"/>
</dbReference>
<dbReference type="InterPro" id="IPR020806">
    <property type="entry name" value="PKS_PP-bd"/>
</dbReference>
<dbReference type="PROSITE" id="PS00455">
    <property type="entry name" value="AMP_BINDING"/>
    <property type="match status" value="1"/>
</dbReference>
<keyword evidence="5" id="KW-0597">Phosphoprotein</keyword>
<dbReference type="PROSITE" id="PS00599">
    <property type="entry name" value="AA_TRANSFER_CLASS_2"/>
    <property type="match status" value="1"/>
</dbReference>
<dbReference type="FunFam" id="3.40.47.10:FF:000019">
    <property type="entry name" value="Polyketide synthase type I"/>
    <property type="match status" value="1"/>
</dbReference>
<keyword evidence="10" id="KW-0443">Lipid metabolism</keyword>
<name>A0A451A2S2_9GAMM</name>
<dbReference type="InterPro" id="IPR049900">
    <property type="entry name" value="PKS_mFAS_DH"/>
</dbReference>
<dbReference type="InterPro" id="IPR000873">
    <property type="entry name" value="AMP-dep_synth/lig_dom"/>
</dbReference>
<evidence type="ECO:0000256" key="6">
    <source>
        <dbReference type="ARBA" id="ARBA00022679"/>
    </source>
</evidence>
<dbReference type="Gene3D" id="3.40.366.10">
    <property type="entry name" value="Malonyl-Coenzyme A Acyl Carrier Protein, domain 2"/>
    <property type="match status" value="1"/>
</dbReference>
<evidence type="ECO:0000256" key="10">
    <source>
        <dbReference type="ARBA" id="ARBA00023098"/>
    </source>
</evidence>
<dbReference type="PROSITE" id="PS50075">
    <property type="entry name" value="CARRIER"/>
    <property type="match status" value="2"/>
</dbReference>
<dbReference type="SMART" id="SM01294">
    <property type="entry name" value="PKS_PP_betabranch"/>
    <property type="match status" value="1"/>
</dbReference>
<dbReference type="Gene3D" id="1.10.1200.10">
    <property type="entry name" value="ACP-like"/>
    <property type="match status" value="2"/>
</dbReference>
<dbReference type="SUPFAM" id="SSF53901">
    <property type="entry name" value="Thiolase-like"/>
    <property type="match status" value="1"/>
</dbReference>
<dbReference type="InterPro" id="IPR006162">
    <property type="entry name" value="Ppantetheine_attach_site"/>
</dbReference>
<dbReference type="InterPro" id="IPR016035">
    <property type="entry name" value="Acyl_Trfase/lysoPLipase"/>
</dbReference>
<evidence type="ECO:0000256" key="2">
    <source>
        <dbReference type="ARBA" id="ARBA00005194"/>
    </source>
</evidence>
<dbReference type="InterPro" id="IPR004839">
    <property type="entry name" value="Aminotransferase_I/II_large"/>
</dbReference>
<dbReference type="EMBL" id="CAADGD010000012">
    <property type="protein sequence ID" value="VFK69214.1"/>
    <property type="molecule type" value="Genomic_DNA"/>
</dbReference>
<dbReference type="Pfam" id="PF00550">
    <property type="entry name" value="PP-binding"/>
    <property type="match status" value="2"/>
</dbReference>
<evidence type="ECO:0000256" key="4">
    <source>
        <dbReference type="ARBA" id="ARBA00022450"/>
    </source>
</evidence>
<accession>A0A451A2S2</accession>
<dbReference type="InterPro" id="IPR036736">
    <property type="entry name" value="ACP-like_sf"/>
</dbReference>
<gene>
    <name evidence="17" type="ORF">BECKUNK1418G_GA0071005_101111</name>
    <name evidence="18" type="ORF">BECKUNK1418H_GA0071006_101211</name>
</gene>
<dbReference type="Gene3D" id="3.90.1150.10">
    <property type="entry name" value="Aspartate Aminotransferase, domain 1"/>
    <property type="match status" value="1"/>
</dbReference>
<dbReference type="InterPro" id="IPR014030">
    <property type="entry name" value="Ketoacyl_synth_N"/>
</dbReference>
<dbReference type="SUPFAM" id="SSF53383">
    <property type="entry name" value="PLP-dependent transferases"/>
    <property type="match status" value="1"/>
</dbReference>
<dbReference type="SMART" id="SM00825">
    <property type="entry name" value="PKS_KS"/>
    <property type="match status" value="1"/>
</dbReference>
<dbReference type="Gene3D" id="3.40.47.10">
    <property type="match status" value="1"/>
</dbReference>
<dbReference type="GO" id="GO:0044550">
    <property type="term" value="P:secondary metabolite biosynthetic process"/>
    <property type="evidence" value="ECO:0007669"/>
    <property type="project" value="TreeGrafter"/>
</dbReference>
<dbReference type="Pfam" id="PF00155">
    <property type="entry name" value="Aminotran_1_2"/>
    <property type="match status" value="1"/>
</dbReference>
<dbReference type="SMART" id="SM00823">
    <property type="entry name" value="PKS_PP"/>
    <property type="match status" value="2"/>
</dbReference>
<dbReference type="Pfam" id="PF23024">
    <property type="entry name" value="AMP-dom_DIP2-like"/>
    <property type="match status" value="1"/>
</dbReference>
<proteinExistence type="inferred from homology"/>
<dbReference type="InterPro" id="IPR016039">
    <property type="entry name" value="Thiolase-like"/>
</dbReference>
<sequence>MNKTPNQAISLVELLRHRAQIQPDKTAYTFLKDGEAEEGSLTYAQLDRQARAVAIRLRTMAAPGERALLLYPADLDFIAAFFGCLYAGVMAVPTYPPKRNRLDPRFQAIAADAQTSVVLTTRSILSEMNSRPMEIPGLQNPRWLATDDLDREAASDWQMPDIHGDTLAFLQYTSGSTGSPKGVMVSHGNLLYNEEMVKQGFGHGEETIFVGWLPLFHDMGLVGNVLQPLYLGIPCILFSPVAFLQKPVRWLQAISRYKATTSGGPNFAYELCIEKIAPEQRLELDLRSWTVAFNGAEPIRAETLERFTEAFSPCGFRREAFYPTYGMAETTLFVSGGLKTAPPVIYQASLEQVSFEHDRVVEGLGATQKFIGCGRTWLAQKIVIVDPESLIPNPDGQVGEIWVSGPHVARGYWNRPEETEQTFQAHLADTGEGPFLRTGDLGFLKDGELFVTGRLKDLIIIHGQNYYPQDIEATVEGSHQALQSAGGVAFSVELDEKEQIVIVQEVQRTHLRKLNTEAVFDAIRLAVLARHELAVHAIVLLKPGRLPKTSSGKVQRRACRARFLARELESVAEWRQPTPRKIPRSKVTPPPTEFRTTKTIITDWLATRIGQLAGIPPEQIDTGRPFAHYGLNSVAAVGLSGDLGEWLGQPLAATLAYDYPTIDAMARYLAGPQALPLGPAIRKVSTNTDPIAIIGMGCRFPKAKNPDEFWQILKNGEDAIVRVPDSRWTPARAGVSWGGFIDHVDQFDPIFFGISPREAESMDPQQRLLLEIGWEALENAGIAPDSLAGTRTGVFIGISTHDYAEFLPDLDSDLHTRTGSAFSIAASRLSYLLDLRGPSKAIDTACSSSLVALHDACQSLRQGESDLVLTGGVNLMLSPGVTESFFAAGMLSPDGRCKTFDAKANGYVRGEGCGMVVLKRVKDARKDGDPILAVIRGSAINQDGRTNGITAPNGLAQQAVIRQALANAEVAASEISYVEAHGTGTPLGDPIEFNAFKAVLTPGRAPERICHIGSVKTNIGHLEAAAGIAGLIKTVLTLQHREIPPHLHLDERNPHLEIADTPLSIPMEPTPWSDEQPNGQRLAGVSSFGFSGANAHVVLGEAPVADPVFVGWAELANPNEEVLISDSVGVRSSPQPTTFTERPFHLLTLSAKTGDALRELADNYATYLETHPKTPLADICFTANTGRSHFKHRIALVAGSIEEAREQLHAADYIVGKVARGKPRIAFLFTGQGSQYVGMGQQLYETQPLFRETLDRCDAILRPLEAPLLDLLYGDTGGDAGNAALQGGMANTDALNQTIYTQPALFALEYALAKLWQSWGVTPDVVMGHSVGEYVAACIAGVFSLEDGLQLIAARGRLMQTLCEKGDMLALPVGERQALQLIAPFPREISLAAINGPESVVISGTCQAIEAISVTLADSGIKAKPLPVSHAFHSAMMEPMLAEFEKVAASITYARPKISLCSNVTGEMATDEITTPAYWVRHVRQPVRFAAGVETLHKEGVGAFLEIGPKPALLGMAGQCLPDDAGIACLPSLRPGQEGEQDDWRQLLQSLGQWYAQGGVVDWIAFEKGPNKKDPDNKSPRRKVQLPTYPFQRQRYWREKANLARRAARDPSEHPLLGKRLRLPGSHEIRFESEVELSVIPWLADHRIFDVAVFPATGYLEMALAAGADIVGATGRSPLRIQNVTIEQALILPEKETTTIQFVLSPEEHGYHFQLFSLGEGSLWTPHVSGQLVTDSPTKQPIKQPDAVELTELRNSCPTELSVADHYQVCRERGLNYGTGFQAIKRLFQGEGIALGEIELPESLIHQVDDYQLHPALLDAAFQVIRAATSISSGNETYLPVAIKGLRLYRPRVGAGLWGFARIIDSDETAFTADVSLFDEGGIAVARIKGLTLRRVDRESIERHFRKKSDDSYENTGKTLVDRILAFPEDERKLQYVERIVRRMVSETLLISEDTIDGNQDFDELGIDSLMSTRLREKIREKIGIDISNVELMNASTLSRLAGFLIGRLNLPEGDTLSRERLEESTTTEKETPFPTGMEDSTSPEKAQEIPERFYDTDCFVEYEWLQEQKEFFSQLDIDNPYFQVNEGVIRATTQIDNRELISFSSYNYIGLSGDPLVSEAAREAILRYGTSPSASRVATGEKPIHGELERALARFLNTEDCLVFVSGHATNVTVIGHLFSSRDLIVHDALAHNSIVQGCLLSGATRIPFPHNDYEQLDSILSRNRYHYERVLIVVEGVYSMDGDIVPLPQFIEIKHKYKAILMVDEAHSMGVLGKSGRGVGEYYRVDSAEVDIWMGTLSKSLASCGGYIAGRHRMIEYLKYTAPGFMYSVGMAPANAAAALAALEIMQQEPERLERLRENARFFLETAKAQRLDTGLSHDTPIVPIITGDSMRAFELAHRLFQNGINVHPVVAPAVPEGDARLRFFITSEHTKEQIDYAVDQTARFI</sequence>
<dbReference type="InterPro" id="IPR016036">
    <property type="entry name" value="Malonyl_transacylase_ACP-bd"/>
</dbReference>
<dbReference type="Pfam" id="PF00698">
    <property type="entry name" value="Acyl_transf_1"/>
    <property type="match status" value="1"/>
</dbReference>
<dbReference type="CDD" id="cd06454">
    <property type="entry name" value="KBL_like"/>
    <property type="match status" value="1"/>
</dbReference>
<dbReference type="FunFam" id="3.40.366.10:FF:000002">
    <property type="entry name" value="Probable polyketide synthase 2"/>
    <property type="match status" value="1"/>
</dbReference>
<dbReference type="InterPro" id="IPR014043">
    <property type="entry name" value="Acyl_transferase_dom"/>
</dbReference>
<dbReference type="GO" id="GO:0071766">
    <property type="term" value="P:Actinobacterium-type cell wall biogenesis"/>
    <property type="evidence" value="ECO:0007669"/>
    <property type="project" value="UniProtKB-ARBA"/>
</dbReference>
<feature type="domain" description="Carrier" evidence="14">
    <location>
        <begin position="1935"/>
        <end position="2009"/>
    </location>
</feature>
<dbReference type="InterPro" id="IPR018201">
    <property type="entry name" value="Ketoacyl_synth_AS"/>
</dbReference>
<feature type="region of interest" description="Disordered" evidence="13">
    <location>
        <begin position="2016"/>
        <end position="2048"/>
    </location>
</feature>
<evidence type="ECO:0000256" key="8">
    <source>
        <dbReference type="ARBA" id="ARBA00022832"/>
    </source>
</evidence>